<gene>
    <name evidence="1" type="ORF">NCTC5798_01410</name>
</gene>
<dbReference type="EMBL" id="UGXK01000001">
    <property type="protein sequence ID" value="SUG70304.1"/>
    <property type="molecule type" value="Genomic_DNA"/>
</dbReference>
<sequence>MALQGTDLKEKFYDYLVKHHNEDSQIIIIENPHPPQSMNKQITMAVFTGNPRVGRFGLL</sequence>
<evidence type="ECO:0000313" key="1">
    <source>
        <dbReference type="EMBL" id="SUG70304.1"/>
    </source>
</evidence>
<dbReference type="AlphaFoldDB" id="A0A379UPP8"/>
<dbReference type="Proteomes" id="UP000255534">
    <property type="component" value="Unassembled WGS sequence"/>
</dbReference>
<reference evidence="1 2" key="1">
    <citation type="submission" date="2018-06" db="EMBL/GenBank/DDBJ databases">
        <authorList>
            <consortium name="Pathogen Informatics"/>
            <person name="Doyle S."/>
        </authorList>
    </citation>
    <scope>NUCLEOTIDE SEQUENCE [LARGE SCALE GENOMIC DNA]</scope>
    <source>
        <strain evidence="1 2">NCTC5798</strain>
    </source>
</reference>
<protein>
    <submittedName>
        <fullName evidence="1">Uncharacterized protein</fullName>
    </submittedName>
</protein>
<name>A0A379UPP8_SALET</name>
<proteinExistence type="predicted"/>
<evidence type="ECO:0000313" key="2">
    <source>
        <dbReference type="Proteomes" id="UP000255534"/>
    </source>
</evidence>
<organism evidence="1 2">
    <name type="scientific">Salmonella enterica I</name>
    <dbReference type="NCBI Taxonomy" id="59201"/>
    <lineage>
        <taxon>Bacteria</taxon>
        <taxon>Pseudomonadati</taxon>
        <taxon>Pseudomonadota</taxon>
        <taxon>Gammaproteobacteria</taxon>
        <taxon>Enterobacterales</taxon>
        <taxon>Enterobacteriaceae</taxon>
        <taxon>Salmonella</taxon>
    </lineage>
</organism>
<accession>A0A379UPP8</accession>